<dbReference type="AlphaFoldDB" id="L0AXK2"/>
<dbReference type="Pfam" id="PF04385">
    <property type="entry name" value="FAINT"/>
    <property type="match status" value="2"/>
</dbReference>
<proteinExistence type="predicted"/>
<dbReference type="Proteomes" id="UP000031512">
    <property type="component" value="Chromosome 1"/>
</dbReference>
<evidence type="ECO:0000313" key="3">
    <source>
        <dbReference type="Proteomes" id="UP000031512"/>
    </source>
</evidence>
<dbReference type="RefSeq" id="XP_004829634.1">
    <property type="nucleotide sequence ID" value="XM_004829577.1"/>
</dbReference>
<keyword evidence="3" id="KW-1185">Reference proteome</keyword>
<sequence length="351" mass="39735">MKILALLYAVYLLGLGCCEDDDKVLESVIIPVDTVPETPLDIGNIDPSLYLSNGFNDEGIDCVLIVPREGVLVNKVVCGETIIWSCGEGENFEYAKLYLKDGEPMVILIAKVRGNLALGRSYVRNGDIWECRTDTSQEKIHDLRVPMERTRSFIINLEEDKDTTECRIFDTKLIGAPARLYYAKPGYKATELLHAGVSIWKAEKGEICTSCNLYYCDGTPIVLVIVLKGEIDNGYIYLKWESGKWRESDREEFDVERDKLRDLEPITTEEAIEELLPYRSLFSVCLGTLTLSMNTVYEYTSSIFSRLYNMRNLRHSNNTTGSSDTDGQDLETIVVYSDNVETQNGNKIYNV</sequence>
<evidence type="ECO:0000256" key="1">
    <source>
        <dbReference type="SAM" id="SignalP"/>
    </source>
</evidence>
<gene>
    <name evidence="2" type="ORF">BEWA_028170</name>
</gene>
<dbReference type="GeneID" id="15806012"/>
<dbReference type="InterPro" id="IPR007480">
    <property type="entry name" value="DUF529"/>
</dbReference>
<dbReference type="EMBL" id="CP001669">
    <property type="protein sequence ID" value="AFZ79968.1"/>
    <property type="molecule type" value="Genomic_DNA"/>
</dbReference>
<dbReference type="VEuPathDB" id="PiroplasmaDB:BEWA_028170"/>
<name>L0AXK2_THEEQ</name>
<keyword evidence="1" id="KW-0732">Signal</keyword>
<organism evidence="2 3">
    <name type="scientific">Theileria equi strain WA</name>
    <dbReference type="NCBI Taxonomy" id="1537102"/>
    <lineage>
        <taxon>Eukaryota</taxon>
        <taxon>Sar</taxon>
        <taxon>Alveolata</taxon>
        <taxon>Apicomplexa</taxon>
        <taxon>Aconoidasida</taxon>
        <taxon>Piroplasmida</taxon>
        <taxon>Theileriidae</taxon>
        <taxon>Theileria</taxon>
    </lineage>
</organism>
<accession>L0AXK2</accession>
<evidence type="ECO:0000313" key="2">
    <source>
        <dbReference type="EMBL" id="AFZ79968.1"/>
    </source>
</evidence>
<protein>
    <submittedName>
        <fullName evidence="2">Signal peptide-containing protein</fullName>
    </submittedName>
</protein>
<dbReference type="KEGG" id="beq:BEWA_028170"/>
<reference evidence="2 3" key="1">
    <citation type="journal article" date="2012" name="BMC Genomics">
        <title>Comparative genomic analysis and phylogenetic position of Theileria equi.</title>
        <authorList>
            <person name="Kappmeyer L.S."/>
            <person name="Thiagarajan M."/>
            <person name="Herndon D.R."/>
            <person name="Ramsay J.D."/>
            <person name="Caler E."/>
            <person name="Djikeng A."/>
            <person name="Gillespie J.J."/>
            <person name="Lau A.O."/>
            <person name="Roalson E.H."/>
            <person name="Silva J.C."/>
            <person name="Silva M.G."/>
            <person name="Suarez C.E."/>
            <person name="Ueti M.W."/>
            <person name="Nene V.M."/>
            <person name="Mealey R.H."/>
            <person name="Knowles D.P."/>
            <person name="Brayton K.A."/>
        </authorList>
    </citation>
    <scope>NUCLEOTIDE SEQUENCE [LARGE SCALE GENOMIC DNA]</scope>
    <source>
        <strain evidence="2 3">WA</strain>
    </source>
</reference>
<feature type="chain" id="PRO_5003939889" evidence="1">
    <location>
        <begin position="19"/>
        <end position="351"/>
    </location>
</feature>
<feature type="signal peptide" evidence="1">
    <location>
        <begin position="1"/>
        <end position="18"/>
    </location>
</feature>
<dbReference type="PROSITE" id="PS51257">
    <property type="entry name" value="PROKAR_LIPOPROTEIN"/>
    <property type="match status" value="1"/>
</dbReference>